<dbReference type="InterPro" id="IPR036864">
    <property type="entry name" value="Zn2-C6_fun-type_DNA-bd_sf"/>
</dbReference>
<dbReference type="GO" id="GO:0008270">
    <property type="term" value="F:zinc ion binding"/>
    <property type="evidence" value="ECO:0007669"/>
    <property type="project" value="InterPro"/>
</dbReference>
<dbReference type="PANTHER" id="PTHR46910">
    <property type="entry name" value="TRANSCRIPTION FACTOR PDR1"/>
    <property type="match status" value="1"/>
</dbReference>
<proteinExistence type="predicted"/>
<reference evidence="3" key="1">
    <citation type="submission" date="2023-03" db="EMBL/GenBank/DDBJ databases">
        <title>Massive genome expansion in bonnet fungi (Mycena s.s.) driven by repeated elements and novel gene families across ecological guilds.</title>
        <authorList>
            <consortium name="Lawrence Berkeley National Laboratory"/>
            <person name="Harder C.B."/>
            <person name="Miyauchi S."/>
            <person name="Viragh M."/>
            <person name="Kuo A."/>
            <person name="Thoen E."/>
            <person name="Andreopoulos B."/>
            <person name="Lu D."/>
            <person name="Skrede I."/>
            <person name="Drula E."/>
            <person name="Henrissat B."/>
            <person name="Morin E."/>
            <person name="Kohler A."/>
            <person name="Barry K."/>
            <person name="LaButti K."/>
            <person name="Morin E."/>
            <person name="Salamov A."/>
            <person name="Lipzen A."/>
            <person name="Mereny Z."/>
            <person name="Hegedus B."/>
            <person name="Baldrian P."/>
            <person name="Stursova M."/>
            <person name="Weitz H."/>
            <person name="Taylor A."/>
            <person name="Grigoriev I.V."/>
            <person name="Nagy L.G."/>
            <person name="Martin F."/>
            <person name="Kauserud H."/>
        </authorList>
    </citation>
    <scope>NUCLEOTIDE SEQUENCE</scope>
    <source>
        <strain evidence="3">CBHHK200</strain>
    </source>
</reference>
<dbReference type="EMBL" id="JARJCM010000212">
    <property type="protein sequence ID" value="KAJ7022335.1"/>
    <property type="molecule type" value="Genomic_DNA"/>
</dbReference>
<gene>
    <name evidence="3" type="ORF">C8F04DRAFT_243044</name>
</gene>
<dbReference type="GO" id="GO:0000981">
    <property type="term" value="F:DNA-binding transcription factor activity, RNA polymerase II-specific"/>
    <property type="evidence" value="ECO:0007669"/>
    <property type="project" value="InterPro"/>
</dbReference>
<dbReference type="SMART" id="SM00906">
    <property type="entry name" value="Fungal_trans"/>
    <property type="match status" value="1"/>
</dbReference>
<dbReference type="AlphaFoldDB" id="A0AAD6S7K1"/>
<dbReference type="GO" id="GO:0003677">
    <property type="term" value="F:DNA binding"/>
    <property type="evidence" value="ECO:0007669"/>
    <property type="project" value="InterPro"/>
</dbReference>
<keyword evidence="1" id="KW-0539">Nucleus</keyword>
<evidence type="ECO:0000259" key="2">
    <source>
        <dbReference type="SMART" id="SM00906"/>
    </source>
</evidence>
<dbReference type="InterPro" id="IPR007219">
    <property type="entry name" value="XnlR_reg_dom"/>
</dbReference>
<evidence type="ECO:0000313" key="3">
    <source>
        <dbReference type="EMBL" id="KAJ7022335.1"/>
    </source>
</evidence>
<sequence length="726" mass="82710">MPAMYARNARFGDGAEMLGSRCSHCINVGADCTYPDLVKTSVSAQGYVAALENRVEKMERLLEKLVPGIDFTEQLENEYEIEPLLQQHIETLPRNDDNVDLMLGKLKLNPENNRFFGKSSSVQFLQTALEFYKKTPGLPELPWPLLPQTHKRKEFWAPVQWVLPPPDKDTPQYKFPDDELLLTLVDLYFRRINTCWPVLHRPTFDQKVADKLHFRDRRFAATLLVVISLGARHSDDHRISLQGGELRSAGWEWYSQVSVVPKHLIYKPDLYELQVFALSAIYLQPLSLSPVVWNQIGLGLRRAQDVGAHRRRAGPPTVESEQWKRVFWVLLCLEWVFGTHIGRPLAMHTHDCDQDLPVNCDDECWDLPGPQKFQQPKNKPSEISYFISYAKLLEIQAAVATTIYSPRKPKDLSGNLFPPTEPQSIVAFDSALNSWLSNIPEHLRWDPARRNKIHLMQSALLHTTFYNVQILLHRPYIPAPFQVSPPGAVPSLAICTNAARACVRIFEAYKDRTSELELSFPMLPPVFTAAIVLVLSTWSGRKTGFANSPQQLEEVRFCIRLTTELEKRYPAAGRYTDIMNRLLYAGASLDSLFEMRASTMALPPSAQRGYEAKEASKQNFEHGDADLGALLKMNHVDVPPQSDSMFNLEQLLNFEPLQFPADGAVDADIMNMWSAAPSGFHMDDWSYIMSTDLELSPHFENLIPMLSDTPPQEMKETEKLHSEWNL</sequence>
<feature type="domain" description="Xylanolytic transcriptional activator regulatory" evidence="2">
    <location>
        <begin position="292"/>
        <end position="363"/>
    </location>
</feature>
<dbReference type="GO" id="GO:0006351">
    <property type="term" value="P:DNA-templated transcription"/>
    <property type="evidence" value="ECO:0007669"/>
    <property type="project" value="InterPro"/>
</dbReference>
<comment type="caution">
    <text evidence="3">The sequence shown here is derived from an EMBL/GenBank/DDBJ whole genome shotgun (WGS) entry which is preliminary data.</text>
</comment>
<evidence type="ECO:0000313" key="4">
    <source>
        <dbReference type="Proteomes" id="UP001218188"/>
    </source>
</evidence>
<name>A0AAD6S7K1_9AGAR</name>
<dbReference type="PANTHER" id="PTHR46910:SF38">
    <property type="entry name" value="ZN(2)-C6 FUNGAL-TYPE DOMAIN-CONTAINING PROTEIN"/>
    <property type="match status" value="1"/>
</dbReference>
<keyword evidence="4" id="KW-1185">Reference proteome</keyword>
<dbReference type="Gene3D" id="4.10.240.10">
    <property type="entry name" value="Zn(2)-C6 fungal-type DNA-binding domain"/>
    <property type="match status" value="1"/>
</dbReference>
<dbReference type="InterPro" id="IPR050987">
    <property type="entry name" value="AtrR-like"/>
</dbReference>
<dbReference type="Pfam" id="PF04082">
    <property type="entry name" value="Fungal_trans"/>
    <property type="match status" value="1"/>
</dbReference>
<organism evidence="3 4">
    <name type="scientific">Mycena alexandri</name>
    <dbReference type="NCBI Taxonomy" id="1745969"/>
    <lineage>
        <taxon>Eukaryota</taxon>
        <taxon>Fungi</taxon>
        <taxon>Dikarya</taxon>
        <taxon>Basidiomycota</taxon>
        <taxon>Agaricomycotina</taxon>
        <taxon>Agaricomycetes</taxon>
        <taxon>Agaricomycetidae</taxon>
        <taxon>Agaricales</taxon>
        <taxon>Marasmiineae</taxon>
        <taxon>Mycenaceae</taxon>
        <taxon>Mycena</taxon>
    </lineage>
</organism>
<dbReference type="CDD" id="cd12148">
    <property type="entry name" value="fungal_TF_MHR"/>
    <property type="match status" value="1"/>
</dbReference>
<protein>
    <submittedName>
        <fullName evidence="3">Fungal-specific transcription factor domain-containing protein</fullName>
    </submittedName>
</protein>
<dbReference type="Proteomes" id="UP001218188">
    <property type="component" value="Unassembled WGS sequence"/>
</dbReference>
<evidence type="ECO:0000256" key="1">
    <source>
        <dbReference type="ARBA" id="ARBA00023242"/>
    </source>
</evidence>
<accession>A0AAD6S7K1</accession>